<evidence type="ECO:0000313" key="4">
    <source>
        <dbReference type="WBParaSite" id="SPAL_0001098300.1"/>
    </source>
</evidence>
<dbReference type="AlphaFoldDB" id="A0A0N5BYY5"/>
<evidence type="ECO:0000313" key="3">
    <source>
        <dbReference type="Proteomes" id="UP000046392"/>
    </source>
</evidence>
<proteinExistence type="inferred from homology"/>
<keyword evidence="2" id="KW-0472">Membrane</keyword>
<feature type="transmembrane region" description="Helical" evidence="2">
    <location>
        <begin position="71"/>
        <end position="89"/>
    </location>
</feature>
<keyword evidence="2" id="KW-0812">Transmembrane</keyword>
<reference evidence="4" key="1">
    <citation type="submission" date="2017-02" db="UniProtKB">
        <authorList>
            <consortium name="WormBaseParasite"/>
        </authorList>
    </citation>
    <scope>IDENTIFICATION</scope>
</reference>
<evidence type="ECO:0000256" key="2">
    <source>
        <dbReference type="SAM" id="Phobius"/>
    </source>
</evidence>
<organism evidence="3 4">
    <name type="scientific">Strongyloides papillosus</name>
    <name type="common">Intestinal threadworm</name>
    <dbReference type="NCBI Taxonomy" id="174720"/>
    <lineage>
        <taxon>Eukaryota</taxon>
        <taxon>Metazoa</taxon>
        <taxon>Ecdysozoa</taxon>
        <taxon>Nematoda</taxon>
        <taxon>Chromadorea</taxon>
        <taxon>Rhabditida</taxon>
        <taxon>Tylenchina</taxon>
        <taxon>Panagrolaimomorpha</taxon>
        <taxon>Strongyloidoidea</taxon>
        <taxon>Strongyloididae</taxon>
        <taxon>Strongyloides</taxon>
    </lineage>
</organism>
<dbReference type="GO" id="GO:0007606">
    <property type="term" value="P:sensory perception of chemical stimulus"/>
    <property type="evidence" value="ECO:0007669"/>
    <property type="project" value="InterPro"/>
</dbReference>
<feature type="transmembrane region" description="Helical" evidence="2">
    <location>
        <begin position="13"/>
        <end position="32"/>
    </location>
</feature>
<accession>A0A0N5BYY5</accession>
<evidence type="ECO:0000256" key="1">
    <source>
        <dbReference type="ARBA" id="ARBA00006803"/>
    </source>
</evidence>
<keyword evidence="3" id="KW-1185">Reference proteome</keyword>
<protein>
    <submittedName>
        <fullName evidence="4">7TM_GPCR_Srx domain-containing protein</fullName>
    </submittedName>
</protein>
<comment type="similarity">
    <text evidence="1">Belongs to the nematode receptor-like protein sre family.</text>
</comment>
<dbReference type="WBParaSite" id="SPAL_0001098300.1">
    <property type="protein sequence ID" value="SPAL_0001098300.1"/>
    <property type="gene ID" value="SPAL_0001098300"/>
</dbReference>
<dbReference type="GO" id="GO:0016020">
    <property type="term" value="C:membrane"/>
    <property type="evidence" value="ECO:0007669"/>
    <property type="project" value="InterPro"/>
</dbReference>
<dbReference type="Pfam" id="PF03125">
    <property type="entry name" value="Sre"/>
    <property type="match status" value="1"/>
</dbReference>
<name>A0A0N5BYY5_STREA</name>
<sequence length="177" mass="20909">MISLKGILVAYKVMNYEVVIFTTLAFLVYHHLHKKEIRKRENDFSNYLNSNLSFKYQYYENQKTYSLTKNLLLILLVFNSLGMLSSLMLESFSAHPDFHTAINLTIFVLSVLKMMSILFVFTSNEPKMKLSFINLFNLRGKRYSDDENNIAVYVSSNSLKSVNNEQIYFYGYRRQWN</sequence>
<feature type="transmembrane region" description="Helical" evidence="2">
    <location>
        <begin position="101"/>
        <end position="121"/>
    </location>
</feature>
<dbReference type="InterPro" id="IPR004151">
    <property type="entry name" value="7TM_GPCR_serpentine_rcpt_Sre"/>
</dbReference>
<dbReference type="Proteomes" id="UP000046392">
    <property type="component" value="Unplaced"/>
</dbReference>
<keyword evidence="2" id="KW-1133">Transmembrane helix</keyword>